<name>A0A0Q3LNE7_9FLAO</name>
<dbReference type="Pfam" id="PF09697">
    <property type="entry name" value="Porph_ging"/>
    <property type="match status" value="1"/>
</dbReference>
<sequence length="238" mass="27288">MECKYLVTFLIDTSNVNTLKQEYASLLIGKNATIFRSNQKAIADSISLAYIRKTMNSAGSNMPEINTGLLPSAKYQPEVLNRNGQITLYNAILEDLYSYPLNKNINWRIEKERKKIQGYTCTKVTCEYGNKSIIAWYTDEIPIPEGPYTFKGLPGLVLEAYDSKKYFHFILVGLVNVKKPIALPKVSIPTTYEKFYNKRKQLMDDPLGAFMNTFGRRAPKDNEERIIRNIKSINNFLD</sequence>
<comment type="caution">
    <text evidence="1">The sequence shown here is derived from an EMBL/GenBank/DDBJ whole genome shotgun (WGS) entry which is preliminary data.</text>
</comment>
<dbReference type="STRING" id="452084.AR438_14110"/>
<evidence type="ECO:0000313" key="2">
    <source>
        <dbReference type="Proteomes" id="UP000051682"/>
    </source>
</evidence>
<evidence type="ECO:0000313" key="1">
    <source>
        <dbReference type="EMBL" id="KQK24817.1"/>
    </source>
</evidence>
<dbReference type="InterPro" id="IPR005901">
    <property type="entry name" value="GLPGLI"/>
</dbReference>
<evidence type="ECO:0008006" key="3">
    <source>
        <dbReference type="Google" id="ProtNLM"/>
    </source>
</evidence>
<proteinExistence type="predicted"/>
<organism evidence="1 2">
    <name type="scientific">Chryseobacterium aquaticum</name>
    <dbReference type="NCBI Taxonomy" id="452084"/>
    <lineage>
        <taxon>Bacteria</taxon>
        <taxon>Pseudomonadati</taxon>
        <taxon>Bacteroidota</taxon>
        <taxon>Flavobacteriia</taxon>
        <taxon>Flavobacteriales</taxon>
        <taxon>Weeksellaceae</taxon>
        <taxon>Chryseobacterium group</taxon>
        <taxon>Chryseobacterium</taxon>
    </lineage>
</organism>
<gene>
    <name evidence="1" type="ORF">AR438_14110</name>
</gene>
<dbReference type="Proteomes" id="UP000051682">
    <property type="component" value="Unassembled WGS sequence"/>
</dbReference>
<dbReference type="EMBL" id="LLYZ01000012">
    <property type="protein sequence ID" value="KQK24817.1"/>
    <property type="molecule type" value="Genomic_DNA"/>
</dbReference>
<reference evidence="1 2" key="1">
    <citation type="submission" date="2015-10" db="EMBL/GenBank/DDBJ databases">
        <title>Chryseobacterium aquaticum genome.</title>
        <authorList>
            <person name="Newman J.D."/>
            <person name="Ferguson M.B."/>
            <person name="Miller J.R."/>
        </authorList>
    </citation>
    <scope>NUCLEOTIDE SEQUENCE [LARGE SCALE GENOMIC DNA]</scope>
    <source>
        <strain evidence="1 2">KCTC 12483</strain>
    </source>
</reference>
<keyword evidence="2" id="KW-1185">Reference proteome</keyword>
<protein>
    <recommendedName>
        <fullName evidence="3">GLPGLI family protein</fullName>
    </recommendedName>
</protein>
<dbReference type="NCBIfam" id="TIGR01200">
    <property type="entry name" value="GLPGLI"/>
    <property type="match status" value="1"/>
</dbReference>
<accession>A0A0Q3LNE7</accession>
<dbReference type="AlphaFoldDB" id="A0A0Q3LNE7"/>